<evidence type="ECO:0000313" key="2">
    <source>
        <dbReference type="Proteomes" id="UP001233999"/>
    </source>
</evidence>
<feature type="non-terminal residue" evidence="1">
    <location>
        <position position="1"/>
    </location>
</feature>
<reference evidence="1" key="1">
    <citation type="journal article" date="2023" name="IScience">
        <title>Live-bearing cockroach genome reveals convergent evolutionary mechanisms linked to viviparity in insects and beyond.</title>
        <authorList>
            <person name="Fouks B."/>
            <person name="Harrison M.C."/>
            <person name="Mikhailova A.A."/>
            <person name="Marchal E."/>
            <person name="English S."/>
            <person name="Carruthers M."/>
            <person name="Jennings E.C."/>
            <person name="Chiamaka E.L."/>
            <person name="Frigard R.A."/>
            <person name="Pippel M."/>
            <person name="Attardo G.M."/>
            <person name="Benoit J.B."/>
            <person name="Bornberg-Bauer E."/>
            <person name="Tobe S.S."/>
        </authorList>
    </citation>
    <scope>NUCLEOTIDE SEQUENCE</scope>
    <source>
        <strain evidence="1">Stay&amp;Tobe</strain>
    </source>
</reference>
<proteinExistence type="predicted"/>
<reference evidence="1" key="2">
    <citation type="submission" date="2023-05" db="EMBL/GenBank/DDBJ databases">
        <authorList>
            <person name="Fouks B."/>
        </authorList>
    </citation>
    <scope>NUCLEOTIDE SEQUENCE</scope>
    <source>
        <strain evidence="1">Stay&amp;Tobe</strain>
        <tissue evidence="1">Testes</tissue>
    </source>
</reference>
<protein>
    <submittedName>
        <fullName evidence="1">Uncharacterized protein</fullName>
    </submittedName>
</protein>
<gene>
    <name evidence="1" type="ORF">L9F63_028028</name>
</gene>
<organism evidence="1 2">
    <name type="scientific">Diploptera punctata</name>
    <name type="common">Pacific beetle cockroach</name>
    <dbReference type="NCBI Taxonomy" id="6984"/>
    <lineage>
        <taxon>Eukaryota</taxon>
        <taxon>Metazoa</taxon>
        <taxon>Ecdysozoa</taxon>
        <taxon>Arthropoda</taxon>
        <taxon>Hexapoda</taxon>
        <taxon>Insecta</taxon>
        <taxon>Pterygota</taxon>
        <taxon>Neoptera</taxon>
        <taxon>Polyneoptera</taxon>
        <taxon>Dictyoptera</taxon>
        <taxon>Blattodea</taxon>
        <taxon>Blaberoidea</taxon>
        <taxon>Blaberidae</taxon>
        <taxon>Diplopterinae</taxon>
        <taxon>Diploptera</taxon>
    </lineage>
</organism>
<comment type="caution">
    <text evidence="1">The sequence shown here is derived from an EMBL/GenBank/DDBJ whole genome shotgun (WGS) entry which is preliminary data.</text>
</comment>
<accession>A0AAD7ZYQ1</accession>
<evidence type="ECO:0000313" key="1">
    <source>
        <dbReference type="EMBL" id="KAJ9589188.1"/>
    </source>
</evidence>
<dbReference type="EMBL" id="JASPKZ010005112">
    <property type="protein sequence ID" value="KAJ9589188.1"/>
    <property type="molecule type" value="Genomic_DNA"/>
</dbReference>
<dbReference type="AlphaFoldDB" id="A0AAD7ZYQ1"/>
<name>A0AAD7ZYQ1_DIPPU</name>
<sequence>CIIALVIEMGTISYYLLPVNGSSPNYTHLCMNNVHGQYSCPCSFLIEILNFMYSPLHITIDINSDYLTRHVACTMIFPFLL</sequence>
<dbReference type="Proteomes" id="UP001233999">
    <property type="component" value="Unassembled WGS sequence"/>
</dbReference>
<feature type="non-terminal residue" evidence="1">
    <location>
        <position position="81"/>
    </location>
</feature>
<keyword evidence="2" id="KW-1185">Reference proteome</keyword>